<reference evidence="3" key="1">
    <citation type="submission" date="2018-08" db="EMBL/GenBank/DDBJ databases">
        <authorList>
            <person name="Rossello M."/>
        </authorList>
    </citation>
    <scope>NUCLEOTIDE SEQUENCE [LARGE SCALE GENOMIC DNA]</scope>
    <source>
        <strain evidence="3">cv. Chinese Spring</strain>
    </source>
</reference>
<dbReference type="Pfam" id="PF24758">
    <property type="entry name" value="LRR_At5g56370"/>
    <property type="match status" value="1"/>
</dbReference>
<dbReference type="CDD" id="cd22160">
    <property type="entry name" value="F-box_AtFBL13-like"/>
    <property type="match status" value="1"/>
</dbReference>
<feature type="domain" description="FBD" evidence="2">
    <location>
        <begin position="372"/>
        <end position="444"/>
    </location>
</feature>
<sequence>MEKEEAAAARPARNEQESHGTAWKRARSGDCDVNSGDLISHLADALLGTIISLLPTKDGGRTQILSRRWRHLWRSAPLSLEVLAFLPVPVFDRYAVPTTAVSKIISQHPGPARRFSFLFLGAGDLYAEVESWFDSPALANLQELDIGYEYLLASKGKYQLPQSTFRSASTLLVAKIRNCGFSDTVPLSFNFPLLKELSLHYVSFSGDAFQSLLSGCHALESLYMLQVHATAGCLRVCSPTLRSIGFRDNSGEKTELVLEDAPRLERLLLPYCHRNDCVTIRVIRAPKLKILGPFSADSCKFRIFQGMSPVSSANSIHTVKVLALTCSSLQLDAVLGVLRWFPCLEKLYVSFHEYYQTHKKFEPQGDPLYPIECLQTHLKKVMLTLYMSYEKQVHLARFFVLNAKVLKKIEFLVWNDYSDELVAHQHSLLQVENRASRDAQFEFRNSLFFIDKHVEDHIHDLSVADPFRQP</sequence>
<dbReference type="EnsemblPlants" id="TraesCSU02G119400.1">
    <property type="protein sequence ID" value="TraesCSU02G119400.1"/>
    <property type="gene ID" value="TraesCSU02G119400"/>
</dbReference>
<dbReference type="Gramene" id="TraesPARA_EIv1.0_2208710.1">
    <property type="protein sequence ID" value="TraesPARA_EIv1.0_2208710.1.CDS"/>
    <property type="gene ID" value="TraesPARA_EIv1.0_2208710"/>
</dbReference>
<dbReference type="Gene3D" id="3.80.10.10">
    <property type="entry name" value="Ribonuclease Inhibitor"/>
    <property type="match status" value="1"/>
</dbReference>
<dbReference type="Gramene" id="TraesPARA_EIv1.0_2208770.1">
    <property type="protein sequence ID" value="TraesPARA_EIv1.0_2208770.1.CDS"/>
    <property type="gene ID" value="TraesPARA_EIv1.0_2208770"/>
</dbReference>
<evidence type="ECO:0000259" key="2">
    <source>
        <dbReference type="SMART" id="SM00579"/>
    </source>
</evidence>
<dbReference type="InterPro" id="IPR006566">
    <property type="entry name" value="FBD"/>
</dbReference>
<reference evidence="3" key="2">
    <citation type="submission" date="2018-10" db="UniProtKB">
        <authorList>
            <consortium name="EnsemblPlants"/>
        </authorList>
    </citation>
    <scope>IDENTIFICATION</scope>
</reference>
<dbReference type="PANTHER" id="PTHR32141:SF187">
    <property type="entry name" value="F-BOX DOMAIN-CONTAINING PROTEIN"/>
    <property type="match status" value="1"/>
</dbReference>
<dbReference type="OMA" id="RNEQESH"/>
<dbReference type="SUPFAM" id="SSF52047">
    <property type="entry name" value="RNI-like"/>
    <property type="match status" value="1"/>
</dbReference>
<protein>
    <recommendedName>
        <fullName evidence="2">FBD domain-containing protein</fullName>
    </recommendedName>
</protein>
<dbReference type="InterPro" id="IPR036047">
    <property type="entry name" value="F-box-like_dom_sf"/>
</dbReference>
<dbReference type="Gramene" id="TraesCSU02G119400.1">
    <property type="protein sequence ID" value="TraesCSU02G119400.1"/>
    <property type="gene ID" value="TraesCSU02G119400"/>
</dbReference>
<dbReference type="STRING" id="4565.A0A3B6U6A1"/>
<dbReference type="OrthoDB" id="584579at2759"/>
<dbReference type="InterPro" id="IPR055302">
    <property type="entry name" value="F-box_dom-containing"/>
</dbReference>
<feature type="region of interest" description="Disordered" evidence="1">
    <location>
        <begin position="1"/>
        <end position="27"/>
    </location>
</feature>
<dbReference type="InterPro" id="IPR032675">
    <property type="entry name" value="LRR_dom_sf"/>
</dbReference>
<name>A0A3B6U6A1_WHEAT</name>
<keyword evidence="4" id="KW-1185">Reference proteome</keyword>
<dbReference type="AlphaFoldDB" id="A0A3B6U6A1"/>
<dbReference type="Gramene" id="TraesCAD_scaffold_081699_01G000100.1">
    <property type="protein sequence ID" value="TraesCAD_scaffold_081699_01G000100.1"/>
    <property type="gene ID" value="TraesCAD_scaffold_081699_01G000100"/>
</dbReference>
<dbReference type="Gramene" id="TraesCLE_scaffold_086836_01G000100.1">
    <property type="protein sequence ID" value="TraesCLE_scaffold_086836_01G000100.1"/>
    <property type="gene ID" value="TraesCLE_scaffold_086836_01G000100"/>
</dbReference>
<dbReference type="InterPro" id="IPR055411">
    <property type="entry name" value="LRR_FXL15/At3g58940/PEG3-like"/>
</dbReference>
<dbReference type="Gramene" id="TraesROB_scaffold_196879_01G000100.1">
    <property type="protein sequence ID" value="TraesROB_scaffold_196879_01G000100.1"/>
    <property type="gene ID" value="TraesROB_scaffold_196879_01G000100"/>
</dbReference>
<feature type="compositionally biased region" description="Basic and acidic residues" evidence="1">
    <location>
        <begin position="1"/>
        <end position="18"/>
    </location>
</feature>
<dbReference type="SUPFAM" id="SSF81383">
    <property type="entry name" value="F-box domain"/>
    <property type="match status" value="1"/>
</dbReference>
<dbReference type="InterPro" id="IPR053781">
    <property type="entry name" value="F-box_AtFBL13-like"/>
</dbReference>
<dbReference type="Gramene" id="TraesWEE_scaffold_061971_01G000100.1">
    <property type="protein sequence ID" value="TraesWEE_scaffold_061971_01G000100.1"/>
    <property type="gene ID" value="TraesWEE_scaffold_061971_01G000100"/>
</dbReference>
<dbReference type="PANTHER" id="PTHR32141">
    <property type="match status" value="1"/>
</dbReference>
<proteinExistence type="predicted"/>
<accession>A0A3B6U6A1</accession>
<dbReference type="SMART" id="SM00579">
    <property type="entry name" value="FBD"/>
    <property type="match status" value="1"/>
</dbReference>
<dbReference type="Proteomes" id="UP000019116">
    <property type="component" value="Chromosome Un"/>
</dbReference>
<evidence type="ECO:0000313" key="4">
    <source>
        <dbReference type="Proteomes" id="UP000019116"/>
    </source>
</evidence>
<organism evidence="3">
    <name type="scientific">Triticum aestivum</name>
    <name type="common">Wheat</name>
    <dbReference type="NCBI Taxonomy" id="4565"/>
    <lineage>
        <taxon>Eukaryota</taxon>
        <taxon>Viridiplantae</taxon>
        <taxon>Streptophyta</taxon>
        <taxon>Embryophyta</taxon>
        <taxon>Tracheophyta</taxon>
        <taxon>Spermatophyta</taxon>
        <taxon>Magnoliopsida</taxon>
        <taxon>Liliopsida</taxon>
        <taxon>Poales</taxon>
        <taxon>Poaceae</taxon>
        <taxon>BOP clade</taxon>
        <taxon>Pooideae</taxon>
        <taxon>Triticodae</taxon>
        <taxon>Triticeae</taxon>
        <taxon>Triticinae</taxon>
        <taxon>Triticum</taxon>
    </lineage>
</organism>
<evidence type="ECO:0000256" key="1">
    <source>
        <dbReference type="SAM" id="MobiDB-lite"/>
    </source>
</evidence>
<dbReference type="Gramene" id="TraesPARA_EIv1.0_2208740.1">
    <property type="protein sequence ID" value="TraesPARA_EIv1.0_2208740.1.CDS"/>
    <property type="gene ID" value="TraesPARA_EIv1.0_2208740"/>
</dbReference>
<evidence type="ECO:0000313" key="3">
    <source>
        <dbReference type="EnsemblPlants" id="TraesCSU02G119400.1"/>
    </source>
</evidence>
<dbReference type="Pfam" id="PF08387">
    <property type="entry name" value="FBD"/>
    <property type="match status" value="1"/>
</dbReference>